<dbReference type="AlphaFoldDB" id="A0A2P6RN91"/>
<comment type="similarity">
    <text evidence="3">Belongs to the misato family.</text>
</comment>
<evidence type="ECO:0000313" key="8">
    <source>
        <dbReference type="EMBL" id="PRQ47896.1"/>
    </source>
</evidence>
<dbReference type="PANTHER" id="PTHR13391">
    <property type="entry name" value="MITOCHONDRIAL DISTRIBUTION REGULATOR MISATO"/>
    <property type="match status" value="1"/>
</dbReference>
<dbReference type="Pfam" id="PF10644">
    <property type="entry name" value="Misat_Tub_SegII"/>
    <property type="match status" value="1"/>
</dbReference>
<dbReference type="Gene3D" id="3.40.50.1440">
    <property type="entry name" value="Tubulin/FtsZ, GTPase domain"/>
    <property type="match status" value="1"/>
</dbReference>
<dbReference type="GO" id="GO:0005739">
    <property type="term" value="C:mitochondrion"/>
    <property type="evidence" value="ECO:0007669"/>
    <property type="project" value="UniProtKB-SubCell"/>
</dbReference>
<dbReference type="STRING" id="74649.A0A2P6RN91"/>
<organism evidence="8 9">
    <name type="scientific">Rosa chinensis</name>
    <name type="common">China rose</name>
    <dbReference type="NCBI Taxonomy" id="74649"/>
    <lineage>
        <taxon>Eukaryota</taxon>
        <taxon>Viridiplantae</taxon>
        <taxon>Streptophyta</taxon>
        <taxon>Embryophyta</taxon>
        <taxon>Tracheophyta</taxon>
        <taxon>Spermatophyta</taxon>
        <taxon>Magnoliopsida</taxon>
        <taxon>eudicotyledons</taxon>
        <taxon>Gunneridae</taxon>
        <taxon>Pentapetalae</taxon>
        <taxon>rosids</taxon>
        <taxon>fabids</taxon>
        <taxon>Rosales</taxon>
        <taxon>Rosaceae</taxon>
        <taxon>Rosoideae</taxon>
        <taxon>Rosoideae incertae sedis</taxon>
        <taxon>Rosa</taxon>
    </lineage>
</organism>
<evidence type="ECO:0000259" key="6">
    <source>
        <dbReference type="Pfam" id="PF10644"/>
    </source>
</evidence>
<dbReference type="CDD" id="cd06060">
    <property type="entry name" value="misato"/>
    <property type="match status" value="1"/>
</dbReference>
<sequence>MREIVTLQVGGFANFVGSHFWNFQNELLELAEDPEADPVFKNQALNMDVFYRYGETHQGIPTYTPRLLSVDLKGSLGSMSSSGTLYNGGSSVPSSVMTWDGNVTTQASEPRRRNLFLQSLYQEELENSLTVENGVNDGENGSRREVSDRDIVEQLENNVQYWTDYSKAHYHPQSLYELSGLWIDAHKFDNYGIGRDSFSGGLHGEEMSDRLRFFVEECDHIQGFQFIVDDSGGFSPIAVDFLESIADEYTNVPVLLYAVRGPGSVIDSISQKHRVSRKLHAAVSFSRLSSLCNLIVPVGLPSLSRSKASKLLCIKDEKPYHCSAMYAATLHSVSMPFRMEPPAPNADSTYASGSLTVNEVVQILSGQARQNMVAILDAAMPAPSLTGNQVEQTFLGNFQPLTPEVSEHVEDLQSVESMTVLGALGTGGQRASIYEVKGMVHAAYQHAIKGPMFSHLSVAQCPLPIPLPFPSIFGNHVGQHGELLGTPIIGSSSRGSLDVHSIPMAARLRSSSAVLPFLENRLGDLRKFGIARASPGAELLRSWGFAKDESEDMGETLSKMIAELNPRSQMSSDSD</sequence>
<dbReference type="InterPro" id="IPR036525">
    <property type="entry name" value="Tubulin/FtsZ_GTPase_sf"/>
</dbReference>
<dbReference type="InterPro" id="IPR019605">
    <property type="entry name" value="Misato_II_tubulin-like"/>
</dbReference>
<reference evidence="8 9" key="1">
    <citation type="journal article" date="2018" name="Nat. Genet.">
        <title>The Rosa genome provides new insights in the design of modern roses.</title>
        <authorList>
            <person name="Bendahmane M."/>
        </authorList>
    </citation>
    <scope>NUCLEOTIDE SEQUENCE [LARGE SCALE GENOMIC DNA]</scope>
    <source>
        <strain evidence="9">cv. Old Blush</strain>
    </source>
</reference>
<dbReference type="Gramene" id="PRQ47896">
    <property type="protein sequence ID" value="PRQ47896"/>
    <property type="gene ID" value="RchiOBHm_Chr2g0104711"/>
</dbReference>
<name>A0A2P6RN91_ROSCH</name>
<keyword evidence="4" id="KW-0496">Mitochondrion</keyword>
<evidence type="ECO:0000256" key="3">
    <source>
        <dbReference type="ARBA" id="ARBA00008507"/>
    </source>
</evidence>
<dbReference type="PROSITE" id="PS00228">
    <property type="entry name" value="TUBULIN_B_AUTOREG"/>
    <property type="match status" value="1"/>
</dbReference>
<dbReference type="EMBL" id="PDCK01000040">
    <property type="protein sequence ID" value="PRQ47896.1"/>
    <property type="molecule type" value="Genomic_DNA"/>
</dbReference>
<comment type="caution">
    <text evidence="8">The sequence shown here is derived from an EMBL/GenBank/DDBJ whole genome shotgun (WGS) entry which is preliminary data.</text>
</comment>
<keyword evidence="5" id="KW-0206">Cytoskeleton</keyword>
<dbReference type="GO" id="GO:0007005">
    <property type="term" value="P:mitochondrion organization"/>
    <property type="evidence" value="ECO:0007669"/>
    <property type="project" value="InterPro"/>
</dbReference>
<comment type="subcellular location">
    <subcellularLocation>
        <location evidence="2">Cytoplasm</location>
        <location evidence="2">Cytoskeleton</location>
    </subcellularLocation>
    <subcellularLocation>
        <location evidence="1">Mitochondrion</location>
    </subcellularLocation>
</comment>
<evidence type="ECO:0000256" key="5">
    <source>
        <dbReference type="ARBA" id="ARBA00023212"/>
    </source>
</evidence>
<evidence type="ECO:0000259" key="7">
    <source>
        <dbReference type="Pfam" id="PF14881"/>
    </source>
</evidence>
<dbReference type="OrthoDB" id="271881at2759"/>
<gene>
    <name evidence="8" type="ORF">RchiOBHm_Chr2g0104711</name>
</gene>
<evidence type="ECO:0000256" key="2">
    <source>
        <dbReference type="ARBA" id="ARBA00004245"/>
    </source>
</evidence>
<dbReference type="Pfam" id="PF14881">
    <property type="entry name" value="Tubulin_3"/>
    <property type="match status" value="1"/>
</dbReference>
<evidence type="ECO:0000313" key="9">
    <source>
        <dbReference type="Proteomes" id="UP000238479"/>
    </source>
</evidence>
<dbReference type="GO" id="GO:0005856">
    <property type="term" value="C:cytoskeleton"/>
    <property type="evidence" value="ECO:0007669"/>
    <property type="project" value="UniProtKB-SubCell"/>
</dbReference>
<evidence type="ECO:0000256" key="4">
    <source>
        <dbReference type="ARBA" id="ARBA00023128"/>
    </source>
</evidence>
<dbReference type="InterPro" id="IPR049942">
    <property type="entry name" value="DML1/Misato"/>
</dbReference>
<protein>
    <submittedName>
        <fullName evidence="8">Putative tubulin/FtsZ, GTPase domain, misato Segment II tubulin-like domain-containing protein</fullName>
    </submittedName>
</protein>
<proteinExistence type="inferred from homology"/>
<evidence type="ECO:0000256" key="1">
    <source>
        <dbReference type="ARBA" id="ARBA00004173"/>
    </source>
</evidence>
<dbReference type="SUPFAM" id="SSF52490">
    <property type="entry name" value="Tubulin nucleotide-binding domain-like"/>
    <property type="match status" value="1"/>
</dbReference>
<dbReference type="Proteomes" id="UP000238479">
    <property type="component" value="Chromosome 2"/>
</dbReference>
<keyword evidence="5" id="KW-0963">Cytoplasm</keyword>
<dbReference type="InterPro" id="IPR013838">
    <property type="entry name" value="Beta-tubulin_BS"/>
</dbReference>
<dbReference type="OMA" id="RMAAYGC"/>
<dbReference type="InterPro" id="IPR029209">
    <property type="entry name" value="DML1/Misato_tubulin"/>
</dbReference>
<feature type="domain" description="DML1/Misato tubulin" evidence="7">
    <location>
        <begin position="157"/>
        <end position="338"/>
    </location>
</feature>
<accession>A0A2P6RN91</accession>
<feature type="domain" description="Misato Segment II tubulin-like" evidence="6">
    <location>
        <begin position="2"/>
        <end position="121"/>
    </location>
</feature>
<keyword evidence="9" id="KW-1185">Reference proteome</keyword>
<dbReference type="PANTHER" id="PTHR13391:SF0">
    <property type="entry name" value="PROTEIN MISATO HOMOLOG 1"/>
    <property type="match status" value="1"/>
</dbReference>